<keyword evidence="3" id="KW-1185">Reference proteome</keyword>
<dbReference type="Proteomes" id="UP000824120">
    <property type="component" value="Chromosome 6"/>
</dbReference>
<evidence type="ECO:0000313" key="2">
    <source>
        <dbReference type="EMBL" id="KAG5599643.1"/>
    </source>
</evidence>
<gene>
    <name evidence="2" type="ORF">H5410_031013</name>
</gene>
<protein>
    <submittedName>
        <fullName evidence="2">Uncharacterized protein</fullName>
    </submittedName>
</protein>
<evidence type="ECO:0000256" key="1">
    <source>
        <dbReference type="SAM" id="MobiDB-lite"/>
    </source>
</evidence>
<dbReference type="AlphaFoldDB" id="A0A9J5YFX4"/>
<name>A0A9J5YFX4_SOLCO</name>
<reference evidence="2 3" key="1">
    <citation type="submission" date="2020-09" db="EMBL/GenBank/DDBJ databases">
        <title>De no assembly of potato wild relative species, Solanum commersonii.</title>
        <authorList>
            <person name="Cho K."/>
        </authorList>
    </citation>
    <scope>NUCLEOTIDE SEQUENCE [LARGE SCALE GENOMIC DNA]</scope>
    <source>
        <strain evidence="2">LZ3.2</strain>
        <tissue evidence="2">Leaf</tissue>
    </source>
</reference>
<accession>A0A9J5YFX4</accession>
<feature type="region of interest" description="Disordered" evidence="1">
    <location>
        <begin position="1"/>
        <end position="122"/>
    </location>
</feature>
<organism evidence="2 3">
    <name type="scientific">Solanum commersonii</name>
    <name type="common">Commerson's wild potato</name>
    <name type="synonym">Commerson's nightshade</name>
    <dbReference type="NCBI Taxonomy" id="4109"/>
    <lineage>
        <taxon>Eukaryota</taxon>
        <taxon>Viridiplantae</taxon>
        <taxon>Streptophyta</taxon>
        <taxon>Embryophyta</taxon>
        <taxon>Tracheophyta</taxon>
        <taxon>Spermatophyta</taxon>
        <taxon>Magnoliopsida</taxon>
        <taxon>eudicotyledons</taxon>
        <taxon>Gunneridae</taxon>
        <taxon>Pentapetalae</taxon>
        <taxon>asterids</taxon>
        <taxon>lamiids</taxon>
        <taxon>Solanales</taxon>
        <taxon>Solanaceae</taxon>
        <taxon>Solanoideae</taxon>
        <taxon>Solaneae</taxon>
        <taxon>Solanum</taxon>
    </lineage>
</organism>
<dbReference type="EMBL" id="JACXVP010000006">
    <property type="protein sequence ID" value="KAG5599643.1"/>
    <property type="molecule type" value="Genomic_DNA"/>
</dbReference>
<feature type="compositionally biased region" description="Basic and acidic residues" evidence="1">
    <location>
        <begin position="20"/>
        <end position="37"/>
    </location>
</feature>
<comment type="caution">
    <text evidence="2">The sequence shown here is derived from an EMBL/GenBank/DDBJ whole genome shotgun (WGS) entry which is preliminary data.</text>
</comment>
<feature type="compositionally biased region" description="Polar residues" evidence="1">
    <location>
        <begin position="100"/>
        <end position="122"/>
    </location>
</feature>
<sequence length="122" mass="13551">MKQERNRSPRAGPEPVTTDRNQDGPEPRTGPKPDRTGMEPGLTGPRRTGKSRFPSHYPSQTGLLPDITGTDRNRDGIGNGSKRTGIGTSTSRFRCHPYSFNPTSQIQPRNPRKQNQSMHLSN</sequence>
<evidence type="ECO:0000313" key="3">
    <source>
        <dbReference type="Proteomes" id="UP000824120"/>
    </source>
</evidence>
<proteinExistence type="predicted"/>